<evidence type="ECO:0000256" key="5">
    <source>
        <dbReference type="SAM" id="Phobius"/>
    </source>
</evidence>
<feature type="transmembrane region" description="Helical" evidence="5">
    <location>
        <begin position="104"/>
        <end position="121"/>
    </location>
</feature>
<organism evidence="7 8">
    <name type="scientific">Thermodesulforhabdus norvegica</name>
    <dbReference type="NCBI Taxonomy" id="39841"/>
    <lineage>
        <taxon>Bacteria</taxon>
        <taxon>Pseudomonadati</taxon>
        <taxon>Thermodesulfobacteriota</taxon>
        <taxon>Syntrophobacteria</taxon>
        <taxon>Syntrophobacterales</taxon>
        <taxon>Thermodesulforhabdaceae</taxon>
        <taxon>Thermodesulforhabdus</taxon>
    </lineage>
</organism>
<accession>A0A1I4R101</accession>
<dbReference type="Proteomes" id="UP000199611">
    <property type="component" value="Unassembled WGS sequence"/>
</dbReference>
<evidence type="ECO:0000256" key="4">
    <source>
        <dbReference type="ARBA" id="ARBA00023136"/>
    </source>
</evidence>
<dbReference type="GO" id="GO:0005262">
    <property type="term" value="F:calcium channel activity"/>
    <property type="evidence" value="ECO:0007669"/>
    <property type="project" value="TreeGrafter"/>
</dbReference>
<feature type="domain" description="Sodium/calcium exchanger membrane region" evidence="6">
    <location>
        <begin position="6"/>
        <end position="145"/>
    </location>
</feature>
<gene>
    <name evidence="7" type="ORF">SAMN05660836_00327</name>
</gene>
<feature type="transmembrane region" description="Helical" evidence="5">
    <location>
        <begin position="243"/>
        <end position="266"/>
    </location>
</feature>
<dbReference type="GO" id="GO:0005886">
    <property type="term" value="C:plasma membrane"/>
    <property type="evidence" value="ECO:0007669"/>
    <property type="project" value="TreeGrafter"/>
</dbReference>
<dbReference type="STRING" id="39841.SAMN05660836_00327"/>
<dbReference type="Gene3D" id="1.20.1420.30">
    <property type="entry name" value="NCX, central ion-binding region"/>
    <property type="match status" value="1"/>
</dbReference>
<keyword evidence="2 5" id="KW-0812">Transmembrane</keyword>
<feature type="transmembrane region" description="Helical" evidence="5">
    <location>
        <begin position="128"/>
        <end position="145"/>
    </location>
</feature>
<evidence type="ECO:0000313" key="8">
    <source>
        <dbReference type="Proteomes" id="UP000199611"/>
    </source>
</evidence>
<proteinExistence type="predicted"/>
<keyword evidence="8" id="KW-1185">Reference proteome</keyword>
<reference evidence="7 8" key="1">
    <citation type="submission" date="2016-10" db="EMBL/GenBank/DDBJ databases">
        <authorList>
            <person name="de Groot N.N."/>
        </authorList>
    </citation>
    <scope>NUCLEOTIDE SEQUENCE [LARGE SCALE GENOMIC DNA]</scope>
    <source>
        <strain evidence="7 8">DSM 9990</strain>
    </source>
</reference>
<feature type="transmembrane region" description="Helical" evidence="5">
    <location>
        <begin position="43"/>
        <end position="63"/>
    </location>
</feature>
<dbReference type="PANTHER" id="PTHR10846:SF8">
    <property type="entry name" value="INNER MEMBRANE PROTEIN YRBG"/>
    <property type="match status" value="1"/>
</dbReference>
<feature type="transmembrane region" description="Helical" evidence="5">
    <location>
        <begin position="278"/>
        <end position="294"/>
    </location>
</feature>
<feature type="transmembrane region" description="Helical" evidence="5">
    <location>
        <begin position="309"/>
        <end position="325"/>
    </location>
</feature>
<dbReference type="OrthoDB" id="9794225at2"/>
<feature type="transmembrane region" description="Helical" evidence="5">
    <location>
        <begin position="70"/>
        <end position="92"/>
    </location>
</feature>
<protein>
    <submittedName>
        <fullName evidence="7">Cation:H+ antiporter</fullName>
    </submittedName>
</protein>
<feature type="transmembrane region" description="Helical" evidence="5">
    <location>
        <begin position="214"/>
        <end position="237"/>
    </location>
</feature>
<dbReference type="AlphaFoldDB" id="A0A1I4R101"/>
<dbReference type="GO" id="GO:0006874">
    <property type="term" value="P:intracellular calcium ion homeostasis"/>
    <property type="evidence" value="ECO:0007669"/>
    <property type="project" value="TreeGrafter"/>
</dbReference>
<keyword evidence="3 5" id="KW-1133">Transmembrane helix</keyword>
<dbReference type="Pfam" id="PF01699">
    <property type="entry name" value="Na_Ca_ex"/>
    <property type="match status" value="2"/>
</dbReference>
<dbReference type="InterPro" id="IPR044880">
    <property type="entry name" value="NCX_ion-bd_dom_sf"/>
</dbReference>
<dbReference type="GO" id="GO:0008273">
    <property type="term" value="F:calcium, potassium:sodium antiporter activity"/>
    <property type="evidence" value="ECO:0007669"/>
    <property type="project" value="TreeGrafter"/>
</dbReference>
<name>A0A1I4R101_9BACT</name>
<keyword evidence="4 5" id="KW-0472">Membrane</keyword>
<evidence type="ECO:0000259" key="6">
    <source>
        <dbReference type="Pfam" id="PF01699"/>
    </source>
</evidence>
<evidence type="ECO:0000256" key="1">
    <source>
        <dbReference type="ARBA" id="ARBA00004141"/>
    </source>
</evidence>
<dbReference type="RefSeq" id="WP_093392984.1">
    <property type="nucleotide sequence ID" value="NZ_FOUU01000001.1"/>
</dbReference>
<dbReference type="EMBL" id="FOUU01000001">
    <property type="protein sequence ID" value="SFM45775.1"/>
    <property type="molecule type" value="Genomic_DNA"/>
</dbReference>
<dbReference type="NCBIfam" id="TIGR00367">
    <property type="entry name" value="calcium/sodium antiporter"/>
    <property type="match status" value="1"/>
</dbReference>
<dbReference type="InterPro" id="IPR004481">
    <property type="entry name" value="K/Na/Ca-exchanger"/>
</dbReference>
<evidence type="ECO:0000313" key="7">
    <source>
        <dbReference type="EMBL" id="SFM45775.1"/>
    </source>
</evidence>
<evidence type="ECO:0000256" key="3">
    <source>
        <dbReference type="ARBA" id="ARBA00022989"/>
    </source>
</evidence>
<dbReference type="InterPro" id="IPR004837">
    <property type="entry name" value="NaCa_Exmemb"/>
</dbReference>
<evidence type="ECO:0000256" key="2">
    <source>
        <dbReference type="ARBA" id="ARBA00022692"/>
    </source>
</evidence>
<feature type="domain" description="Sodium/calcium exchanger membrane region" evidence="6">
    <location>
        <begin position="182"/>
        <end position="324"/>
    </location>
</feature>
<sequence length="327" mass="35084">MLTMFVVATVFGILGLVWGADKFIDGALQLSRALKISPLVVGLTVVSFGTSLPELITTVIANLTGHPDVAVGNVIGSNIANVCLILGTAALFRPLLVSQTTMKREYLFLVVISLLFWFMSYNDRLSRTEGAVLFLTLIGYLIWMVKHPSNSEVAAILLKEADQLSTSEAGTDRESNLKLAFNLVAGLLVLTLASRSLVWGGVGIARWINVPELIIGLSLVALGTSLPELAASIAGAIKKSDDIAVGNVVGSNIFNILGIIGISSLVNPLQVSQTAVSRDFPIMLFTTLLLWPLARPKGPEAGRISRPEAMILLGGYFAYILFMFLKR</sequence>
<comment type="subcellular location">
    <subcellularLocation>
        <location evidence="1">Membrane</location>
        <topology evidence="1">Multi-pass membrane protein</topology>
    </subcellularLocation>
</comment>
<dbReference type="PANTHER" id="PTHR10846">
    <property type="entry name" value="SODIUM/POTASSIUM/CALCIUM EXCHANGER"/>
    <property type="match status" value="1"/>
</dbReference>
<feature type="transmembrane region" description="Helical" evidence="5">
    <location>
        <begin position="179"/>
        <end position="202"/>
    </location>
</feature>